<reference evidence="2" key="1">
    <citation type="submission" date="2020-02" db="EMBL/GenBank/DDBJ databases">
        <authorList>
            <person name="Meier V. D."/>
        </authorList>
    </citation>
    <scope>NUCLEOTIDE SEQUENCE</scope>
    <source>
        <strain evidence="2">AVDCRST_MAG52</strain>
    </source>
</reference>
<accession>A0A6J4HE36</accession>
<dbReference type="EMBL" id="CADCTN010000030">
    <property type="protein sequence ID" value="CAA9219664.1"/>
    <property type="molecule type" value="Genomic_DNA"/>
</dbReference>
<feature type="region of interest" description="Disordered" evidence="1">
    <location>
        <begin position="1"/>
        <end position="74"/>
    </location>
</feature>
<evidence type="ECO:0000313" key="2">
    <source>
        <dbReference type="EMBL" id="CAA9219664.1"/>
    </source>
</evidence>
<gene>
    <name evidence="2" type="ORF">AVDCRST_MAG52-476</name>
</gene>
<proteinExistence type="predicted"/>
<sequence length="87" mass="9473">GRCPDSARGRLLPPMGTARHPRTRRGQGSPPVFWEGGPRAPCHVGRGSGHPGSPEDPCQAPARPMDHTCTNGRSVREWRTGVRRQTL</sequence>
<name>A0A6J4HE36_9ACTN</name>
<evidence type="ECO:0000256" key="1">
    <source>
        <dbReference type="SAM" id="MobiDB-lite"/>
    </source>
</evidence>
<feature type="non-terminal residue" evidence="2">
    <location>
        <position position="87"/>
    </location>
</feature>
<organism evidence="2">
    <name type="scientific">uncultured Blastococcus sp</name>
    <dbReference type="NCBI Taxonomy" id="217144"/>
    <lineage>
        <taxon>Bacteria</taxon>
        <taxon>Bacillati</taxon>
        <taxon>Actinomycetota</taxon>
        <taxon>Actinomycetes</taxon>
        <taxon>Geodermatophilales</taxon>
        <taxon>Geodermatophilaceae</taxon>
        <taxon>Blastococcus</taxon>
        <taxon>environmental samples</taxon>
    </lineage>
</organism>
<dbReference type="AlphaFoldDB" id="A0A6J4HE36"/>
<protein>
    <submittedName>
        <fullName evidence="2">Uncharacterized protein</fullName>
    </submittedName>
</protein>
<feature type="non-terminal residue" evidence="2">
    <location>
        <position position="1"/>
    </location>
</feature>